<feature type="compositionally biased region" description="Basic and acidic residues" evidence="5">
    <location>
        <begin position="13"/>
        <end position="25"/>
    </location>
</feature>
<dbReference type="SMART" id="SM00490">
    <property type="entry name" value="HELICc"/>
    <property type="match status" value="1"/>
</dbReference>
<dbReference type="GO" id="GO:0006281">
    <property type="term" value="P:DNA repair"/>
    <property type="evidence" value="ECO:0007669"/>
    <property type="project" value="TreeGrafter"/>
</dbReference>
<dbReference type="InterPro" id="IPR014001">
    <property type="entry name" value="Helicase_ATP-bd"/>
</dbReference>
<dbReference type="GO" id="GO:0008094">
    <property type="term" value="F:ATP-dependent activity, acting on DNA"/>
    <property type="evidence" value="ECO:0007669"/>
    <property type="project" value="TreeGrafter"/>
</dbReference>
<dbReference type="PANTHER" id="PTHR45626">
    <property type="entry name" value="TRANSCRIPTION TERMINATION FACTOR 2-RELATED"/>
    <property type="match status" value="1"/>
</dbReference>
<feature type="compositionally biased region" description="Polar residues" evidence="5">
    <location>
        <begin position="1"/>
        <end position="12"/>
    </location>
</feature>
<name>A0AAN7B5M5_9PEZI</name>
<evidence type="ECO:0000313" key="10">
    <source>
        <dbReference type="Proteomes" id="UP001301769"/>
    </source>
</evidence>
<dbReference type="InterPro" id="IPR050628">
    <property type="entry name" value="SNF2_RAD54_helicase_TF"/>
</dbReference>
<evidence type="ECO:0000313" key="9">
    <source>
        <dbReference type="EMBL" id="KAK4210937.1"/>
    </source>
</evidence>
<dbReference type="PROSITE" id="PS51192">
    <property type="entry name" value="HELICASE_ATP_BIND_1"/>
    <property type="match status" value="1"/>
</dbReference>
<evidence type="ECO:0000256" key="3">
    <source>
        <dbReference type="ARBA" id="ARBA00022840"/>
    </source>
</evidence>
<keyword evidence="1" id="KW-0547">Nucleotide-binding</keyword>
<dbReference type="GO" id="GO:0016787">
    <property type="term" value="F:hydrolase activity"/>
    <property type="evidence" value="ECO:0007669"/>
    <property type="project" value="UniProtKB-KW"/>
</dbReference>
<sequence>MNKSYSPSTIDRSTAHRESDNDDTRGAYTIAGSRLQERMSYEKYEANRRVKPILKRHQQEAIQFILDREIGPLTTGLSLWAPSDDNYGDRQTIFIHVVTGAKASTPHDPKGGILADDFGLGKTLVILYVVAGSLNRAADFAKESIPGQTGLASNRNSKATLVIVPSALLIDLWVDQIYGHTFPGSLTYYKYHGDGRHENGFRQQLLESDLVLTTYATLNAEISREKNILGDVRWFRVVLDEAHEIRNRNTKQYQAVGSLVAQHRWCLTAIPIYNSVDDLGALVTFLQVPILEDCAMFRRFIVAPLGEPHGSENGIENLERLLRSICIRRSRNDLNLLTRQECVRMVELCESERDQYDLMVTRFRTRLDMAVRGHGKQNLTSIVLKAILELRLFCNHGASSNPFQDLEDPDLALSALQHENKARCIYCTSPIHSIGLDDATLISTCYHVVCCSCTTLFEADEMRCPKCGTREITLGMSIPAATNIGMELNARKSVISCPTKIRILLEDISQAPGQKSVILSSWKKTLDLIGTFLQQKNITYGCIHGSLSPSERRRIIYQFNSSSGHVDVLLVTIGTAVSLHLEVASNVYLMEPQWNSSAQEQAIRRFERLGQQGDTKVFYYVTRNTVEDCLVLSHQRTRMNIKAALLKKGEKPPLKDDVREFLELNGVTQNIAAMASGHTAGALTD</sequence>
<dbReference type="InterPro" id="IPR038718">
    <property type="entry name" value="SNF2-like_sf"/>
</dbReference>
<keyword evidence="4" id="KW-0862">Zinc</keyword>
<dbReference type="PANTHER" id="PTHR45626:SF52">
    <property type="entry name" value="SINGLE-STRANDED DNA-DEPENDENT ATPASE (EUROFUNG)"/>
    <property type="match status" value="1"/>
</dbReference>
<dbReference type="SUPFAM" id="SSF52540">
    <property type="entry name" value="P-loop containing nucleoside triphosphate hydrolases"/>
    <property type="match status" value="2"/>
</dbReference>
<dbReference type="GO" id="GO:0005524">
    <property type="term" value="F:ATP binding"/>
    <property type="evidence" value="ECO:0007669"/>
    <property type="project" value="UniProtKB-KW"/>
</dbReference>
<dbReference type="Proteomes" id="UP001301769">
    <property type="component" value="Unassembled WGS sequence"/>
</dbReference>
<feature type="region of interest" description="Disordered" evidence="5">
    <location>
        <begin position="1"/>
        <end position="27"/>
    </location>
</feature>
<protein>
    <submittedName>
        <fullName evidence="9">SNF2 family N-terminal domain-containing protein</fullName>
    </submittedName>
</protein>
<evidence type="ECO:0000256" key="5">
    <source>
        <dbReference type="SAM" id="MobiDB-lite"/>
    </source>
</evidence>
<evidence type="ECO:0000256" key="4">
    <source>
        <dbReference type="PROSITE-ProRule" id="PRU00175"/>
    </source>
</evidence>
<evidence type="ECO:0000259" key="7">
    <source>
        <dbReference type="PROSITE" id="PS51192"/>
    </source>
</evidence>
<feature type="domain" description="Helicase ATP-binding" evidence="7">
    <location>
        <begin position="103"/>
        <end position="289"/>
    </location>
</feature>
<keyword evidence="4" id="KW-0479">Metal-binding</keyword>
<dbReference type="EMBL" id="MU858162">
    <property type="protein sequence ID" value="KAK4210937.1"/>
    <property type="molecule type" value="Genomic_DNA"/>
</dbReference>
<keyword evidence="4" id="KW-0863">Zinc-finger</keyword>
<dbReference type="GO" id="GO:0005634">
    <property type="term" value="C:nucleus"/>
    <property type="evidence" value="ECO:0007669"/>
    <property type="project" value="TreeGrafter"/>
</dbReference>
<reference evidence="9" key="1">
    <citation type="journal article" date="2023" name="Mol. Phylogenet. Evol.">
        <title>Genome-scale phylogeny and comparative genomics of the fungal order Sordariales.</title>
        <authorList>
            <person name="Hensen N."/>
            <person name="Bonometti L."/>
            <person name="Westerberg I."/>
            <person name="Brannstrom I.O."/>
            <person name="Guillou S."/>
            <person name="Cros-Aarteil S."/>
            <person name="Calhoun S."/>
            <person name="Haridas S."/>
            <person name="Kuo A."/>
            <person name="Mondo S."/>
            <person name="Pangilinan J."/>
            <person name="Riley R."/>
            <person name="LaButti K."/>
            <person name="Andreopoulos B."/>
            <person name="Lipzen A."/>
            <person name="Chen C."/>
            <person name="Yan M."/>
            <person name="Daum C."/>
            <person name="Ng V."/>
            <person name="Clum A."/>
            <person name="Steindorff A."/>
            <person name="Ohm R.A."/>
            <person name="Martin F."/>
            <person name="Silar P."/>
            <person name="Natvig D.O."/>
            <person name="Lalanne C."/>
            <person name="Gautier V."/>
            <person name="Ament-Velasquez S.L."/>
            <person name="Kruys A."/>
            <person name="Hutchinson M.I."/>
            <person name="Powell A.J."/>
            <person name="Barry K."/>
            <person name="Miller A.N."/>
            <person name="Grigoriev I.V."/>
            <person name="Debuchy R."/>
            <person name="Gladieux P."/>
            <person name="Hiltunen Thoren M."/>
            <person name="Johannesson H."/>
        </authorList>
    </citation>
    <scope>NUCLEOTIDE SEQUENCE</scope>
    <source>
        <strain evidence="9">PSN293</strain>
    </source>
</reference>
<dbReference type="SMART" id="SM00487">
    <property type="entry name" value="DEXDc"/>
    <property type="match status" value="1"/>
</dbReference>
<dbReference type="CDD" id="cd18793">
    <property type="entry name" value="SF2_C_SNF"/>
    <property type="match status" value="1"/>
</dbReference>
<dbReference type="AlphaFoldDB" id="A0AAN7B5M5"/>
<dbReference type="InterPro" id="IPR001841">
    <property type="entry name" value="Znf_RING"/>
</dbReference>
<accession>A0AAN7B5M5</accession>
<dbReference type="PROSITE" id="PS50089">
    <property type="entry name" value="ZF_RING_2"/>
    <property type="match status" value="1"/>
</dbReference>
<dbReference type="InterPro" id="IPR001650">
    <property type="entry name" value="Helicase_C-like"/>
</dbReference>
<dbReference type="InterPro" id="IPR049730">
    <property type="entry name" value="SNF2/RAD54-like_C"/>
</dbReference>
<reference evidence="9" key="2">
    <citation type="submission" date="2023-05" db="EMBL/GenBank/DDBJ databases">
        <authorList>
            <consortium name="Lawrence Berkeley National Laboratory"/>
            <person name="Steindorff A."/>
            <person name="Hensen N."/>
            <person name="Bonometti L."/>
            <person name="Westerberg I."/>
            <person name="Brannstrom I.O."/>
            <person name="Guillou S."/>
            <person name="Cros-Aarteil S."/>
            <person name="Calhoun S."/>
            <person name="Haridas S."/>
            <person name="Kuo A."/>
            <person name="Mondo S."/>
            <person name="Pangilinan J."/>
            <person name="Riley R."/>
            <person name="Labutti K."/>
            <person name="Andreopoulos B."/>
            <person name="Lipzen A."/>
            <person name="Chen C."/>
            <person name="Yanf M."/>
            <person name="Daum C."/>
            <person name="Ng V."/>
            <person name="Clum A."/>
            <person name="Ohm R."/>
            <person name="Martin F."/>
            <person name="Silar P."/>
            <person name="Natvig D."/>
            <person name="Lalanne C."/>
            <person name="Gautier V."/>
            <person name="Ament-Velasquez S.L."/>
            <person name="Kruys A."/>
            <person name="Hutchinson M.I."/>
            <person name="Powell A.J."/>
            <person name="Barry K."/>
            <person name="Miller A.N."/>
            <person name="Grigoriev I.V."/>
            <person name="Debuchy R."/>
            <person name="Gladieux P."/>
            <person name="Thoren M.H."/>
            <person name="Johannesson H."/>
        </authorList>
    </citation>
    <scope>NUCLEOTIDE SEQUENCE</scope>
    <source>
        <strain evidence="9">PSN293</strain>
    </source>
</reference>
<evidence type="ECO:0000256" key="1">
    <source>
        <dbReference type="ARBA" id="ARBA00022741"/>
    </source>
</evidence>
<dbReference type="InterPro" id="IPR000330">
    <property type="entry name" value="SNF2_N"/>
</dbReference>
<keyword evidence="2" id="KW-0378">Hydrolase</keyword>
<keyword evidence="3" id="KW-0067">ATP-binding</keyword>
<dbReference type="CDD" id="cd18008">
    <property type="entry name" value="DEXDc_SHPRH-like"/>
    <property type="match status" value="1"/>
</dbReference>
<feature type="domain" description="RING-type" evidence="6">
    <location>
        <begin position="424"/>
        <end position="467"/>
    </location>
</feature>
<gene>
    <name evidence="9" type="ORF">QBC37DRAFT_428012</name>
</gene>
<dbReference type="Gene3D" id="3.40.50.10810">
    <property type="entry name" value="Tandem AAA-ATPase domain"/>
    <property type="match status" value="1"/>
</dbReference>
<dbReference type="Gene3D" id="3.40.50.300">
    <property type="entry name" value="P-loop containing nucleotide triphosphate hydrolases"/>
    <property type="match status" value="1"/>
</dbReference>
<dbReference type="GO" id="GO:0008270">
    <property type="term" value="F:zinc ion binding"/>
    <property type="evidence" value="ECO:0007669"/>
    <property type="project" value="UniProtKB-KW"/>
</dbReference>
<proteinExistence type="predicted"/>
<evidence type="ECO:0000259" key="6">
    <source>
        <dbReference type="PROSITE" id="PS50089"/>
    </source>
</evidence>
<organism evidence="9 10">
    <name type="scientific">Rhypophila decipiens</name>
    <dbReference type="NCBI Taxonomy" id="261697"/>
    <lineage>
        <taxon>Eukaryota</taxon>
        <taxon>Fungi</taxon>
        <taxon>Dikarya</taxon>
        <taxon>Ascomycota</taxon>
        <taxon>Pezizomycotina</taxon>
        <taxon>Sordariomycetes</taxon>
        <taxon>Sordariomycetidae</taxon>
        <taxon>Sordariales</taxon>
        <taxon>Naviculisporaceae</taxon>
        <taxon>Rhypophila</taxon>
    </lineage>
</organism>
<keyword evidence="10" id="KW-1185">Reference proteome</keyword>
<dbReference type="PROSITE" id="PS51194">
    <property type="entry name" value="HELICASE_CTER"/>
    <property type="match status" value="1"/>
</dbReference>
<evidence type="ECO:0000259" key="8">
    <source>
        <dbReference type="PROSITE" id="PS51194"/>
    </source>
</evidence>
<feature type="domain" description="Helicase C-terminal" evidence="8">
    <location>
        <begin position="500"/>
        <end position="659"/>
    </location>
</feature>
<evidence type="ECO:0000256" key="2">
    <source>
        <dbReference type="ARBA" id="ARBA00022801"/>
    </source>
</evidence>
<dbReference type="InterPro" id="IPR027417">
    <property type="entry name" value="P-loop_NTPase"/>
</dbReference>
<dbReference type="Pfam" id="PF00176">
    <property type="entry name" value="SNF2-rel_dom"/>
    <property type="match status" value="1"/>
</dbReference>
<comment type="caution">
    <text evidence="9">The sequence shown here is derived from an EMBL/GenBank/DDBJ whole genome shotgun (WGS) entry which is preliminary data.</text>
</comment>
<dbReference type="Pfam" id="PF00271">
    <property type="entry name" value="Helicase_C"/>
    <property type="match status" value="1"/>
</dbReference>